<evidence type="ECO:0000256" key="3">
    <source>
        <dbReference type="ARBA" id="ARBA00019618"/>
    </source>
</evidence>
<feature type="region of interest" description="Disordered" evidence="12">
    <location>
        <begin position="36"/>
        <end position="61"/>
    </location>
</feature>
<feature type="domain" description="Mediator complex subunit Med13 C-terminal" evidence="13">
    <location>
        <begin position="1297"/>
        <end position="1637"/>
    </location>
</feature>
<keyword evidence="5 11" id="KW-0805">Transcription regulation</keyword>
<dbReference type="OMA" id="DRCTLFG"/>
<keyword evidence="4 11" id="KW-0678">Repressor</keyword>
<evidence type="ECO:0000256" key="8">
    <source>
        <dbReference type="ARBA" id="ARBA00023242"/>
    </source>
</evidence>
<gene>
    <name evidence="16" type="ORF">L228DRAFT_262096</name>
</gene>
<keyword evidence="8 11" id="KW-0539">Nucleus</keyword>
<dbReference type="InParanoid" id="A0A165FIU9"/>
<feature type="region of interest" description="Disordered" evidence="12">
    <location>
        <begin position="725"/>
        <end position="766"/>
    </location>
</feature>
<protein>
    <recommendedName>
        <fullName evidence="3 11">Mediator of RNA polymerase II transcription subunit 13</fullName>
    </recommendedName>
    <alternativeName>
        <fullName evidence="10 11">Mediator complex subunit 13</fullName>
    </alternativeName>
</protein>
<dbReference type="InterPro" id="IPR041285">
    <property type="entry name" value="MID_MedPIWI"/>
</dbReference>
<feature type="compositionally biased region" description="Polar residues" evidence="12">
    <location>
        <begin position="1470"/>
        <end position="1480"/>
    </location>
</feature>
<evidence type="ECO:0000256" key="10">
    <source>
        <dbReference type="ARBA" id="ARBA00032008"/>
    </source>
</evidence>
<name>A0A165FIU9_XYLHT</name>
<dbReference type="OrthoDB" id="103819at2759"/>
<feature type="region of interest" description="Disordered" evidence="12">
    <location>
        <begin position="136"/>
        <end position="168"/>
    </location>
</feature>
<dbReference type="GO" id="GO:0045944">
    <property type="term" value="P:positive regulation of transcription by RNA polymerase II"/>
    <property type="evidence" value="ECO:0007669"/>
    <property type="project" value="TreeGrafter"/>
</dbReference>
<sequence>MSGDRDMEFPGQCLTNVHKIDDCTSIRYNVYALHENESNPSPAFSQPPTPYPDTARREPDGRKVAGLSQEVELELRAQGKVVASSAEDTELWWYDIALNRGSNETEGLLDRNLPSGEYITIGRARLKKIREDTFTSSSLDQSKAPLRPVPVSSPAAHPTSSDASSAEAFTQSRERIATAYRLFITAVISTISYSLAKKYRYIPVNFRILLLPSFSKPLGVYDTYNISPRLHHITLVSLDARLTATGTLILSIITDARPELPKWYLFDRDHVGIEDKDLILAPGGKRARFRARPSVKYPASPAYAESPVSGTIWSSGVRQRTRPSLAWRHHVQSWLSWNGLDIPNIDESDSWIEVEINAPRDEVSDNSSQFAGEKTVRIFWPACLCLVIPQSSSWPQNSLSTKLSMGSREGLVSGQETRRASDVADPVIADPLAFAEDWYSKRTEREEIFKQVRAAEEAKEVEAETARLAQQAISSDAPVITGRTGNHADVPSISGIYPTPPDGLLSHSNLKLSLAEKPTGLSVPEENTVKDDDLPTSISHGGDNEQTDENPPTASFDDTQMTGIDNDIGDDLFGDMDDEIFGGNDVTEADFSFFDEPAMDGIETTNSGGDMIQSLHEPDMNAGPDRQLDLAPDLPIDSTRKILDDGHATASSDIDQDLEKKKKKLAPDTDTIDTAMVDEVAGPMKREETEPQAILPPPTAELPFEGEALLPKHNSFISPPLSPSDVVKKILPPGEEAQQAPEGKEAGDGFSRDREHDNFRKPSIFDPVNFSQNLHLHDYKYNLEGRFGFVAGPKRSSGAKGGKESLVKSSIPNIGLPKPRRKLTGSSSSAAAMAGAADAVKSPVAVSDKAQRKQHGEDHSVEKLEQGFIDESDHDTSSSSSSEQEYQESEYGLGPKRKRPLEDDGDDAATSSLQRLAFSSVADETDIDEPLPITCKALEADANDSSLRGYSMAQQLEATPSSLFTKKNFIGVAQVFADQITWGIHKIPIDELLLDDNYEEIPASTLLDERVSRALSKICVDAERCDLAMYASVQDLLPEMPMIGRAHIRPNIRRTVTGQGEPGSSCSVKKNVFSIPPPPVRLFRQDTPIELLSSALPFWEIFGLGPASGPKDVLSYCIFPPGDGIEGAVDTFLTRLGTAYESCKLGSHEKGIEFQGNGPGLVPISAYDHKATSGSGGTKDLEVTCRKFGSFLPNATEDVGNNIVIYMVNNSRHPSAVLNLCAAAYMLFQAYLQSLQAQQKKTFNELVLQIIPMDFIASPTALIVPTQTEYAKVALEVYNRCAPKATKNKRLGPTQHAPSIVLADKPPKAIEFRLTTEPSPSLLMENTCMHMAYSISSDGRWVSAAWTDSFGKYQTNVSYCLARRKGPARPLSEVISEMWETTLQIVQTKRVTWRFILVKDGLMDREEMELWTSLAAQPSQPPFHLTLFDTDSCPDLFIRPPPPAPIPPAYTSSASCFSAATTQPTNIYTTPASTPQNSMLSPDHFGNTVGTPATPSTSAGAGTAASDAPPNAAAAAAAASSATTAVTDVEPDATLVDATDESWGVMLSHRLNNSRSLIDYNPAIASAYLLRRTSVDESQPLDALAINLLYISQPVRGGNDCLMREILCTYRGLGVLARHKSMFKPGEKILPWHLATAAKAQRALSSLL</sequence>
<proteinExistence type="inferred from homology"/>
<evidence type="ECO:0000259" key="14">
    <source>
        <dbReference type="Pfam" id="PF11597"/>
    </source>
</evidence>
<reference evidence="16 17" key="1">
    <citation type="journal article" date="2016" name="Fungal Biol.">
        <title>The genome of Xylona heveae provides a window into fungal endophytism.</title>
        <authorList>
            <person name="Gazis R."/>
            <person name="Kuo A."/>
            <person name="Riley R."/>
            <person name="LaButti K."/>
            <person name="Lipzen A."/>
            <person name="Lin J."/>
            <person name="Amirebrahimi M."/>
            <person name="Hesse C.N."/>
            <person name="Spatafora J.W."/>
            <person name="Henrissat B."/>
            <person name="Hainaut M."/>
            <person name="Grigoriev I.V."/>
            <person name="Hibbett D.S."/>
        </authorList>
    </citation>
    <scope>NUCLEOTIDE SEQUENCE [LARGE SCALE GENOMIC DNA]</scope>
    <source>
        <strain evidence="16 17">TC161</strain>
    </source>
</reference>
<dbReference type="GO" id="GO:0003713">
    <property type="term" value="F:transcription coactivator activity"/>
    <property type="evidence" value="ECO:0007669"/>
    <property type="project" value="TreeGrafter"/>
</dbReference>
<keyword evidence="7 11" id="KW-0804">Transcription</keyword>
<evidence type="ECO:0000256" key="11">
    <source>
        <dbReference type="RuleBase" id="RU364134"/>
    </source>
</evidence>
<evidence type="ECO:0000256" key="12">
    <source>
        <dbReference type="SAM" id="MobiDB-lite"/>
    </source>
</evidence>
<dbReference type="PANTHER" id="PTHR48249:SF3">
    <property type="entry name" value="MEDIATOR OF RNA POLYMERASE II TRANSCRIPTION SUBUNIT 13"/>
    <property type="match status" value="1"/>
</dbReference>
<dbReference type="InterPro" id="IPR021643">
    <property type="entry name" value="Mediator_Med13_N"/>
</dbReference>
<feature type="region of interest" description="Disordered" evidence="12">
    <location>
        <begin position="790"/>
        <end position="907"/>
    </location>
</feature>
<keyword evidence="6 11" id="KW-0010">Activator</keyword>
<feature type="region of interest" description="Disordered" evidence="12">
    <location>
        <begin position="647"/>
        <end position="666"/>
    </location>
</feature>
<dbReference type="InterPro" id="IPR009401">
    <property type="entry name" value="Med13_C"/>
</dbReference>
<dbReference type="STRING" id="1328760.A0A165FIU9"/>
<comment type="function">
    <text evidence="9 11">Component of the SRB8-11 complex. The SRB8-11 complex is a regulatory module of the Mediator complex which is itself involved in regulation of basal and activated RNA polymerase II-dependent transcription. The SRB8-11 complex may be involved in the transcriptional repression of a subset of genes regulated by Mediator. It may inhibit the association of the Mediator complex with RNA polymerase II to form the holoenzyme complex.</text>
</comment>
<feature type="compositionally biased region" description="Basic and acidic residues" evidence="12">
    <location>
        <begin position="849"/>
        <end position="865"/>
    </location>
</feature>
<accession>A0A165FIU9</accession>
<dbReference type="Proteomes" id="UP000076632">
    <property type="component" value="Unassembled WGS sequence"/>
</dbReference>
<comment type="subcellular location">
    <subcellularLocation>
        <location evidence="1 11">Nucleus</location>
    </subcellularLocation>
</comment>
<keyword evidence="17" id="KW-1185">Reference proteome</keyword>
<dbReference type="EMBL" id="KV407461">
    <property type="protein sequence ID" value="KZF21028.1"/>
    <property type="molecule type" value="Genomic_DNA"/>
</dbReference>
<comment type="similarity">
    <text evidence="2 11">Belongs to the Mediator complex subunit 13 family.</text>
</comment>
<feature type="region of interest" description="Disordered" evidence="12">
    <location>
        <begin position="1470"/>
        <end position="1508"/>
    </location>
</feature>
<evidence type="ECO:0000313" key="16">
    <source>
        <dbReference type="EMBL" id="KZF21028.1"/>
    </source>
</evidence>
<organism evidence="16 17">
    <name type="scientific">Xylona heveae (strain CBS 132557 / TC161)</name>
    <dbReference type="NCBI Taxonomy" id="1328760"/>
    <lineage>
        <taxon>Eukaryota</taxon>
        <taxon>Fungi</taxon>
        <taxon>Dikarya</taxon>
        <taxon>Ascomycota</taxon>
        <taxon>Pezizomycotina</taxon>
        <taxon>Xylonomycetes</taxon>
        <taxon>Xylonales</taxon>
        <taxon>Xylonaceae</taxon>
        <taxon>Xylona</taxon>
    </lineage>
</organism>
<comment type="subunit">
    <text evidence="11">Component of the SRB8-11 complex, which itself associates with the Mediator complex.</text>
</comment>
<feature type="compositionally biased region" description="Polar residues" evidence="12">
    <location>
        <begin position="549"/>
        <end position="562"/>
    </location>
</feature>
<dbReference type="InterPro" id="IPR051139">
    <property type="entry name" value="Mediator_complx_sub13"/>
</dbReference>
<evidence type="ECO:0000256" key="9">
    <source>
        <dbReference type="ARBA" id="ARBA00025661"/>
    </source>
</evidence>
<feature type="compositionally biased region" description="Basic and acidic residues" evidence="12">
    <location>
        <begin position="742"/>
        <end position="760"/>
    </location>
</feature>
<evidence type="ECO:0000256" key="6">
    <source>
        <dbReference type="ARBA" id="ARBA00023159"/>
    </source>
</evidence>
<evidence type="ECO:0000313" key="17">
    <source>
        <dbReference type="Proteomes" id="UP000076632"/>
    </source>
</evidence>
<feature type="compositionally biased region" description="Low complexity" evidence="12">
    <location>
        <begin position="826"/>
        <end position="839"/>
    </location>
</feature>
<evidence type="ECO:0000256" key="4">
    <source>
        <dbReference type="ARBA" id="ARBA00022491"/>
    </source>
</evidence>
<feature type="compositionally biased region" description="Polar residues" evidence="12">
    <location>
        <begin position="158"/>
        <end position="168"/>
    </location>
</feature>
<dbReference type="Pfam" id="PF11597">
    <property type="entry name" value="Med13_N"/>
    <property type="match status" value="1"/>
</dbReference>
<dbReference type="GO" id="GO:0016592">
    <property type="term" value="C:mediator complex"/>
    <property type="evidence" value="ECO:0007669"/>
    <property type="project" value="InterPro"/>
</dbReference>
<feature type="domain" description="MID" evidence="15">
    <location>
        <begin position="1111"/>
        <end position="1282"/>
    </location>
</feature>
<dbReference type="GeneID" id="28899523"/>
<feature type="region of interest" description="Disordered" evidence="12">
    <location>
        <begin position="519"/>
        <end position="566"/>
    </location>
</feature>
<feature type="compositionally biased region" description="Low complexity" evidence="12">
    <location>
        <begin position="1490"/>
        <end position="1508"/>
    </location>
</feature>
<evidence type="ECO:0000259" key="13">
    <source>
        <dbReference type="Pfam" id="PF06333"/>
    </source>
</evidence>
<evidence type="ECO:0000256" key="5">
    <source>
        <dbReference type="ARBA" id="ARBA00023015"/>
    </source>
</evidence>
<feature type="domain" description="Mediator complex subunit Med13 N-terminal" evidence="14">
    <location>
        <begin position="7"/>
        <end position="387"/>
    </location>
</feature>
<dbReference type="RefSeq" id="XP_018186583.1">
    <property type="nucleotide sequence ID" value="XM_018334386.1"/>
</dbReference>
<evidence type="ECO:0000256" key="2">
    <source>
        <dbReference type="ARBA" id="ARBA00009354"/>
    </source>
</evidence>
<dbReference type="Pfam" id="PF18296">
    <property type="entry name" value="MID_MedPIWI"/>
    <property type="match status" value="1"/>
</dbReference>
<evidence type="ECO:0000256" key="1">
    <source>
        <dbReference type="ARBA" id="ARBA00004123"/>
    </source>
</evidence>
<dbReference type="PANTHER" id="PTHR48249">
    <property type="entry name" value="MEDIATOR OF RNA POLYMERASE II TRANSCRIPTION SUBUNIT 13"/>
    <property type="match status" value="1"/>
</dbReference>
<evidence type="ECO:0000256" key="7">
    <source>
        <dbReference type="ARBA" id="ARBA00023163"/>
    </source>
</evidence>
<evidence type="ECO:0000259" key="15">
    <source>
        <dbReference type="Pfam" id="PF18296"/>
    </source>
</evidence>
<dbReference type="Pfam" id="PF06333">
    <property type="entry name" value="Med13_C"/>
    <property type="match status" value="1"/>
</dbReference>